<dbReference type="InterPro" id="IPR036909">
    <property type="entry name" value="Cyt_c-like_dom_sf"/>
</dbReference>
<keyword evidence="5" id="KW-0732">Signal</keyword>
<evidence type="ECO:0000256" key="5">
    <source>
        <dbReference type="SAM" id="SignalP"/>
    </source>
</evidence>
<dbReference type="EMBL" id="CP031417">
    <property type="protein sequence ID" value="AXK79479.1"/>
    <property type="molecule type" value="Genomic_DNA"/>
</dbReference>
<accession>A0A345ZRD2</accession>
<dbReference type="InterPro" id="IPR009056">
    <property type="entry name" value="Cyt_c-like_dom"/>
</dbReference>
<keyword evidence="3 4" id="KW-0408">Iron</keyword>
<dbReference type="Gene3D" id="1.10.760.10">
    <property type="entry name" value="Cytochrome c-like domain"/>
    <property type="match status" value="1"/>
</dbReference>
<gene>
    <name evidence="7" type="ORF">DW352_02465</name>
</gene>
<dbReference type="OrthoDB" id="7873796at2"/>
<evidence type="ECO:0000259" key="6">
    <source>
        <dbReference type="PROSITE" id="PS51007"/>
    </source>
</evidence>
<feature type="domain" description="Cytochrome c" evidence="6">
    <location>
        <begin position="24"/>
        <end position="103"/>
    </location>
</feature>
<dbReference type="KEGG" id="ptaw:DW352_02465"/>
<dbReference type="AlphaFoldDB" id="A0A345ZRD2"/>
<dbReference type="PROSITE" id="PS51007">
    <property type="entry name" value="CYTC"/>
    <property type="match status" value="1"/>
</dbReference>
<dbReference type="Proteomes" id="UP000254889">
    <property type="component" value="Chromosome"/>
</dbReference>
<evidence type="ECO:0000256" key="2">
    <source>
        <dbReference type="ARBA" id="ARBA00022723"/>
    </source>
</evidence>
<keyword evidence="1 4" id="KW-0349">Heme</keyword>
<dbReference type="SUPFAM" id="SSF46626">
    <property type="entry name" value="Cytochrome c"/>
    <property type="match status" value="1"/>
</dbReference>
<sequence>MSRLIRALLAPFLLLVVTQTALAANIANGEKMARRWCAACHVVAADQSRGNTQAPPFSAIAKRPGFDAGKLALFLLLPHPRMPDMNMSRNEAADLAAYIASQGR</sequence>
<dbReference type="RefSeq" id="WP_115688210.1">
    <property type="nucleotide sequence ID" value="NZ_CP031417.1"/>
</dbReference>
<evidence type="ECO:0000313" key="8">
    <source>
        <dbReference type="Proteomes" id="UP000254889"/>
    </source>
</evidence>
<keyword evidence="2 4" id="KW-0479">Metal-binding</keyword>
<evidence type="ECO:0000256" key="3">
    <source>
        <dbReference type="ARBA" id="ARBA00023004"/>
    </source>
</evidence>
<reference evidence="7 8" key="1">
    <citation type="submission" date="2018-07" db="EMBL/GenBank/DDBJ databases">
        <authorList>
            <person name="Quirk P.G."/>
            <person name="Krulwich T.A."/>
        </authorList>
    </citation>
    <scope>NUCLEOTIDE SEQUENCE [LARGE SCALE GENOMIC DNA]</scope>
    <source>
        <strain evidence="7 8">CC-BB4</strain>
    </source>
</reference>
<keyword evidence="8" id="KW-1185">Reference proteome</keyword>
<evidence type="ECO:0000313" key="7">
    <source>
        <dbReference type="EMBL" id="AXK79479.1"/>
    </source>
</evidence>
<organism evidence="7 8">
    <name type="scientific">Pseudolabrys taiwanensis</name>
    <dbReference type="NCBI Taxonomy" id="331696"/>
    <lineage>
        <taxon>Bacteria</taxon>
        <taxon>Pseudomonadati</taxon>
        <taxon>Pseudomonadota</taxon>
        <taxon>Alphaproteobacteria</taxon>
        <taxon>Hyphomicrobiales</taxon>
        <taxon>Xanthobacteraceae</taxon>
        <taxon>Pseudolabrys</taxon>
    </lineage>
</organism>
<evidence type="ECO:0000256" key="1">
    <source>
        <dbReference type="ARBA" id="ARBA00022617"/>
    </source>
</evidence>
<dbReference type="GO" id="GO:0009055">
    <property type="term" value="F:electron transfer activity"/>
    <property type="evidence" value="ECO:0007669"/>
    <property type="project" value="InterPro"/>
</dbReference>
<feature type="chain" id="PRO_5016683906" evidence="5">
    <location>
        <begin position="24"/>
        <end position="104"/>
    </location>
</feature>
<dbReference type="GO" id="GO:0046872">
    <property type="term" value="F:metal ion binding"/>
    <property type="evidence" value="ECO:0007669"/>
    <property type="project" value="UniProtKB-KW"/>
</dbReference>
<evidence type="ECO:0000256" key="4">
    <source>
        <dbReference type="PROSITE-ProRule" id="PRU00433"/>
    </source>
</evidence>
<protein>
    <submittedName>
        <fullName evidence="7">Cytochrome c</fullName>
    </submittedName>
</protein>
<proteinExistence type="predicted"/>
<dbReference type="GO" id="GO:0020037">
    <property type="term" value="F:heme binding"/>
    <property type="evidence" value="ECO:0007669"/>
    <property type="project" value="InterPro"/>
</dbReference>
<feature type="signal peptide" evidence="5">
    <location>
        <begin position="1"/>
        <end position="23"/>
    </location>
</feature>
<name>A0A345ZRD2_9HYPH</name>